<feature type="transmembrane region" description="Helical" evidence="1">
    <location>
        <begin position="7"/>
        <end position="26"/>
    </location>
</feature>
<dbReference type="Proteomes" id="UP000191039">
    <property type="component" value="Unassembled WGS sequence"/>
</dbReference>
<dbReference type="RefSeq" id="WP_073857777.1">
    <property type="nucleotide sequence ID" value="NZ_BAAATC010000011.1"/>
</dbReference>
<dbReference type="EMBL" id="PDCR01000020">
    <property type="protein sequence ID" value="PEG53375.1"/>
    <property type="molecule type" value="Genomic_DNA"/>
</dbReference>
<keyword evidence="1" id="KW-0812">Transmembrane</keyword>
<organism evidence="3 5">
    <name type="scientific">Mycolicibacterium diernhoferi</name>
    <dbReference type="NCBI Taxonomy" id="1801"/>
    <lineage>
        <taxon>Bacteria</taxon>
        <taxon>Bacillati</taxon>
        <taxon>Actinomycetota</taxon>
        <taxon>Actinomycetes</taxon>
        <taxon>Mycobacteriales</taxon>
        <taxon>Mycobacteriaceae</taxon>
        <taxon>Mycolicibacterium</taxon>
    </lineage>
</organism>
<reference evidence="2 4" key="1">
    <citation type="submission" date="2016-09" db="EMBL/GenBank/DDBJ databases">
        <title>genome sequences of unsequenced Mycobacteria.</title>
        <authorList>
            <person name="Greninger A.L."/>
            <person name="Jerome K.R."/>
            <person name="Mcnair B."/>
            <person name="Wallis C."/>
            <person name="Fang F."/>
        </authorList>
    </citation>
    <scope>NUCLEOTIDE SEQUENCE [LARGE SCALE GENOMIC DNA]</scope>
    <source>
        <strain evidence="2 4">BM1</strain>
    </source>
</reference>
<evidence type="ECO:0000313" key="5">
    <source>
        <dbReference type="Proteomes" id="UP000220340"/>
    </source>
</evidence>
<sequence length="303" mass="32570">MAGSKWRAHPVAVGICALAAVLLIAALSAGSWLLGLLGVAAGAVAMFGLRAPARRQVDPEPLELPATLHASLARMARQIRPAPDSVFATPAPEIARLEVTPEGLTTLLQQRPPAWPWALFASVLVQRRNAVQPRLRYCVSGHHPRPGEPVGRGEYARLVGQVLEEIGDLAAKLEGFMLSPGFVGAFGDVDAADRTADAEAITDNAHRLMDYHEKFLDCAERCLRTPVGTESLVFVQDAGAVALCPLAGYEEFIATMCTRVEEMRDLLPYAAGRPIALETATLSMDLPDGLIRRVGEHIENSFP</sequence>
<keyword evidence="1" id="KW-0472">Membrane</keyword>
<gene>
    <name evidence="2" type="ORF">BV510_02790</name>
    <name evidence="3" type="ORF">CRI78_16015</name>
</gene>
<dbReference type="OrthoDB" id="4738397at2"/>
<name>A0A1Q4HA72_9MYCO</name>
<evidence type="ECO:0000256" key="1">
    <source>
        <dbReference type="SAM" id="Phobius"/>
    </source>
</evidence>
<protein>
    <submittedName>
        <fullName evidence="3">Uncharacterized protein</fullName>
    </submittedName>
</protein>
<evidence type="ECO:0000313" key="4">
    <source>
        <dbReference type="Proteomes" id="UP000191039"/>
    </source>
</evidence>
<reference evidence="3 5" key="2">
    <citation type="submission" date="2017-10" db="EMBL/GenBank/DDBJ databases">
        <title>The new phylogeny of genus Mycobacterium.</title>
        <authorList>
            <person name="Tortoli E."/>
            <person name="Trovato A."/>
            <person name="Cirillo D.M."/>
        </authorList>
    </citation>
    <scope>NUCLEOTIDE SEQUENCE [LARGE SCALE GENOMIC DNA]</scope>
    <source>
        <strain evidence="3 5">IP141170001</strain>
    </source>
</reference>
<keyword evidence="5" id="KW-1185">Reference proteome</keyword>
<dbReference type="AlphaFoldDB" id="A0A1Q4HA72"/>
<dbReference type="EMBL" id="MIJD01000015">
    <property type="protein sequence ID" value="OPE55852.1"/>
    <property type="molecule type" value="Genomic_DNA"/>
</dbReference>
<accession>A0A1Q4HA72</accession>
<comment type="caution">
    <text evidence="3">The sequence shown here is derived from an EMBL/GenBank/DDBJ whole genome shotgun (WGS) entry which is preliminary data.</text>
</comment>
<evidence type="ECO:0000313" key="2">
    <source>
        <dbReference type="EMBL" id="OPE55852.1"/>
    </source>
</evidence>
<evidence type="ECO:0000313" key="3">
    <source>
        <dbReference type="EMBL" id="PEG53375.1"/>
    </source>
</evidence>
<proteinExistence type="predicted"/>
<keyword evidence="1" id="KW-1133">Transmembrane helix</keyword>
<dbReference type="Proteomes" id="UP000220340">
    <property type="component" value="Unassembled WGS sequence"/>
</dbReference>
<dbReference type="STRING" id="1801.BRW64_18320"/>